<dbReference type="InterPro" id="IPR050272">
    <property type="entry name" value="Isochorismatase-like_hydrls"/>
</dbReference>
<reference evidence="3 4" key="1">
    <citation type="submission" date="2018-11" db="EMBL/GenBank/DDBJ databases">
        <title>Sequencing the genomes of 1000 actinobacteria strains.</title>
        <authorList>
            <person name="Klenk H.-P."/>
        </authorList>
    </citation>
    <scope>NUCLEOTIDE SEQUENCE [LARGE SCALE GENOMIC DNA]</scope>
    <source>
        <strain evidence="3 4">DSM 14012</strain>
    </source>
</reference>
<dbReference type="RefSeq" id="WP_085512374.1">
    <property type="nucleotide sequence ID" value="NZ_FXAP01000004.1"/>
</dbReference>
<sequence>MSTTARALILIDVQQEYFEGPLAIQYPPRDESILRIAAAIDAATAAGIPVAVVQHSSGSGAPVFDPDTSAFELHPEVARRAQPSWKGVVKQYGSVFAGTELEAWLREQGVDTVTLVGYMTNNCVIASAAGAEELGIDVEVLSDATGAINLENAAGSVDAKTVHTTLMALLDSNFAAVATTASWTQALTDGTALPKDDLVSSATRGAGRG</sequence>
<dbReference type="PANTHER" id="PTHR43540">
    <property type="entry name" value="PEROXYUREIDOACRYLATE/UREIDOACRYLATE AMIDOHYDROLASE-RELATED"/>
    <property type="match status" value="1"/>
</dbReference>
<gene>
    <name evidence="3" type="ORF">EDD42_2718</name>
</gene>
<evidence type="ECO:0000313" key="3">
    <source>
        <dbReference type="EMBL" id="ROR82627.1"/>
    </source>
</evidence>
<dbReference type="Gene3D" id="3.40.50.850">
    <property type="entry name" value="Isochorismatase-like"/>
    <property type="match status" value="1"/>
</dbReference>
<name>A0A3N2C534_9MICO</name>
<evidence type="ECO:0000256" key="1">
    <source>
        <dbReference type="ARBA" id="ARBA00022801"/>
    </source>
</evidence>
<evidence type="ECO:0000313" key="4">
    <source>
        <dbReference type="Proteomes" id="UP000266915"/>
    </source>
</evidence>
<evidence type="ECO:0000259" key="2">
    <source>
        <dbReference type="Pfam" id="PF00857"/>
    </source>
</evidence>
<dbReference type="PANTHER" id="PTHR43540:SF6">
    <property type="entry name" value="ISOCHORISMATASE-LIKE DOMAIN-CONTAINING PROTEIN"/>
    <property type="match status" value="1"/>
</dbReference>
<dbReference type="Proteomes" id="UP000266915">
    <property type="component" value="Unassembled WGS sequence"/>
</dbReference>
<dbReference type="GO" id="GO:0016787">
    <property type="term" value="F:hydrolase activity"/>
    <property type="evidence" value="ECO:0007669"/>
    <property type="project" value="UniProtKB-KW"/>
</dbReference>
<accession>A0A3N2C534</accession>
<comment type="caution">
    <text evidence="3">The sequence shown here is derived from an EMBL/GenBank/DDBJ whole genome shotgun (WGS) entry which is preliminary data.</text>
</comment>
<dbReference type="Pfam" id="PF00857">
    <property type="entry name" value="Isochorismatase"/>
    <property type="match status" value="1"/>
</dbReference>
<dbReference type="SUPFAM" id="SSF52499">
    <property type="entry name" value="Isochorismatase-like hydrolases"/>
    <property type="match status" value="1"/>
</dbReference>
<dbReference type="EMBL" id="RKHL01000001">
    <property type="protein sequence ID" value="ROR82627.1"/>
    <property type="molecule type" value="Genomic_DNA"/>
</dbReference>
<protein>
    <submittedName>
        <fullName evidence="3">Nicotinamidase-related amidase</fullName>
    </submittedName>
</protein>
<proteinExistence type="predicted"/>
<dbReference type="InterPro" id="IPR000868">
    <property type="entry name" value="Isochorismatase-like_dom"/>
</dbReference>
<organism evidence="3 4">
    <name type="scientific">Plantibacter flavus</name>
    <dbReference type="NCBI Taxonomy" id="150123"/>
    <lineage>
        <taxon>Bacteria</taxon>
        <taxon>Bacillati</taxon>
        <taxon>Actinomycetota</taxon>
        <taxon>Actinomycetes</taxon>
        <taxon>Micrococcales</taxon>
        <taxon>Microbacteriaceae</taxon>
        <taxon>Plantibacter</taxon>
    </lineage>
</organism>
<dbReference type="AlphaFoldDB" id="A0A3N2C534"/>
<feature type="domain" description="Isochorismatase-like" evidence="2">
    <location>
        <begin position="7"/>
        <end position="180"/>
    </location>
</feature>
<keyword evidence="1" id="KW-0378">Hydrolase</keyword>
<keyword evidence="4" id="KW-1185">Reference proteome</keyword>
<dbReference type="InterPro" id="IPR036380">
    <property type="entry name" value="Isochorismatase-like_sf"/>
</dbReference>